<dbReference type="RefSeq" id="WP_014245629.1">
    <property type="nucleotide sequence ID" value="NC_016620.1"/>
</dbReference>
<evidence type="ECO:0000313" key="2">
    <source>
        <dbReference type="Proteomes" id="UP000008963"/>
    </source>
</evidence>
<evidence type="ECO:0008006" key="3">
    <source>
        <dbReference type="Google" id="ProtNLM"/>
    </source>
</evidence>
<sequence>MKFKIEDLQSIFHKTFREEYQTRLEFGHHEPFYQAAPEKGLENIIFSREDFFASGLHEIAHWCLAGDKRRKLDDYGYWYSPDDRDKEKQALFEKVEVKPQAIEKAFCIACTYPFKPSTDNHSLKDHDPSQFIFNINKQFKAYSRTKFPRRAELFIEALKQFYQK</sequence>
<proteinExistence type="predicted"/>
<reference evidence="2" key="1">
    <citation type="journal article" date="2013" name="ISME J.">
        <title>A small predatory core genome in the divergent marine Bacteriovorax marinus SJ and the terrestrial Bdellovibrio bacteriovorus.</title>
        <authorList>
            <person name="Crossman L.C."/>
            <person name="Chen H."/>
            <person name="Cerdeno-Tarraga A.M."/>
            <person name="Brooks K."/>
            <person name="Quail M.A."/>
            <person name="Pineiro S.A."/>
            <person name="Hobley L."/>
            <person name="Sockett R.E."/>
            <person name="Bentley S.D."/>
            <person name="Parkhill J."/>
            <person name="Williams H.N."/>
            <person name="Stine O.C."/>
        </authorList>
    </citation>
    <scope>NUCLEOTIDE SEQUENCE [LARGE SCALE GENOMIC DNA]</scope>
    <source>
        <strain evidence="2">ATCC BAA-682 / DSM 15412 / SJ</strain>
    </source>
</reference>
<dbReference type="KEGG" id="bmx:BMS_3101"/>
<dbReference type="OrthoDB" id="5298591at2"/>
<dbReference type="eggNOG" id="COG3101">
    <property type="taxonomic scope" value="Bacteria"/>
</dbReference>
<dbReference type="EMBL" id="FQ312005">
    <property type="protein sequence ID" value="CBW27859.1"/>
    <property type="molecule type" value="Genomic_DNA"/>
</dbReference>
<gene>
    <name evidence="1" type="ordered locus">BMS_3101</name>
</gene>
<accession>E1WZH0</accession>
<dbReference type="Proteomes" id="UP000008963">
    <property type="component" value="Chromosome"/>
</dbReference>
<dbReference type="AlphaFoldDB" id="E1WZH0"/>
<dbReference type="STRING" id="862908.BMS_3101"/>
<dbReference type="InterPro" id="IPR007411">
    <property type="entry name" value="EpmC"/>
</dbReference>
<protein>
    <recommendedName>
        <fullName evidence="3">Elongation factor P hydroxylase</fullName>
    </recommendedName>
</protein>
<name>E1WZH0_HALMS</name>
<evidence type="ECO:0000313" key="1">
    <source>
        <dbReference type="EMBL" id="CBW27859.1"/>
    </source>
</evidence>
<dbReference type="HOGENOM" id="CLU_097152_0_0_7"/>
<dbReference type="Pfam" id="PF04315">
    <property type="entry name" value="EpmC"/>
    <property type="match status" value="1"/>
</dbReference>
<organism evidence="1 2">
    <name type="scientific">Halobacteriovorax marinus (strain ATCC BAA-682 / DSM 15412 / SJ)</name>
    <name type="common">Bacteriovorax marinus</name>
    <dbReference type="NCBI Taxonomy" id="862908"/>
    <lineage>
        <taxon>Bacteria</taxon>
        <taxon>Pseudomonadati</taxon>
        <taxon>Bdellovibrionota</taxon>
        <taxon>Bacteriovoracia</taxon>
        <taxon>Bacteriovoracales</taxon>
        <taxon>Halobacteriovoraceae</taxon>
        <taxon>Halobacteriovorax</taxon>
    </lineage>
</organism>
<dbReference type="PATRIC" id="fig|862908.3.peg.2965"/>
<keyword evidence="2" id="KW-1185">Reference proteome</keyword>